<evidence type="ECO:0000313" key="3">
    <source>
        <dbReference type="EMBL" id="CAD8682817.1"/>
    </source>
</evidence>
<organism evidence="3">
    <name type="scientific">Pyramimonas obovata</name>
    <dbReference type="NCBI Taxonomy" id="1411642"/>
    <lineage>
        <taxon>Eukaryota</taxon>
        <taxon>Viridiplantae</taxon>
        <taxon>Chlorophyta</taxon>
        <taxon>Pyramimonadophyceae</taxon>
        <taxon>Pyramimonadales</taxon>
        <taxon>Pyramimonadaceae</taxon>
        <taxon>Pyramimonas</taxon>
        <taxon>Pyramimonas incertae sedis</taxon>
    </lineage>
</organism>
<feature type="compositionally biased region" description="Pro residues" evidence="1">
    <location>
        <begin position="96"/>
        <end position="105"/>
    </location>
</feature>
<accession>A0A7S0RP61</accession>
<evidence type="ECO:0000256" key="2">
    <source>
        <dbReference type="SAM" id="SignalP"/>
    </source>
</evidence>
<reference evidence="3" key="1">
    <citation type="submission" date="2021-01" db="EMBL/GenBank/DDBJ databases">
        <authorList>
            <person name="Corre E."/>
            <person name="Pelletier E."/>
            <person name="Niang G."/>
            <person name="Scheremetjew M."/>
            <person name="Finn R."/>
            <person name="Kale V."/>
            <person name="Holt S."/>
            <person name="Cochrane G."/>
            <person name="Meng A."/>
            <person name="Brown T."/>
            <person name="Cohen L."/>
        </authorList>
    </citation>
    <scope>NUCLEOTIDE SEQUENCE</scope>
    <source>
        <strain evidence="3">CCMP722</strain>
    </source>
</reference>
<evidence type="ECO:0000256" key="1">
    <source>
        <dbReference type="SAM" id="MobiDB-lite"/>
    </source>
</evidence>
<gene>
    <name evidence="3" type="ORF">POBO1169_LOCUS16107</name>
</gene>
<keyword evidence="2" id="KW-0732">Signal</keyword>
<proteinExistence type="predicted"/>
<dbReference type="EMBL" id="HBFA01031982">
    <property type="protein sequence ID" value="CAD8682817.1"/>
    <property type="molecule type" value="Transcribed_RNA"/>
</dbReference>
<feature type="region of interest" description="Disordered" evidence="1">
    <location>
        <begin position="91"/>
        <end position="113"/>
    </location>
</feature>
<feature type="chain" id="PRO_5031026642" evidence="2">
    <location>
        <begin position="39"/>
        <end position="447"/>
    </location>
</feature>
<feature type="compositionally biased region" description="Low complexity" evidence="1">
    <location>
        <begin position="425"/>
        <end position="438"/>
    </location>
</feature>
<name>A0A7S0RP61_9CHLO</name>
<dbReference type="AlphaFoldDB" id="A0A7S0RP61"/>
<sequence length="447" mass="49584">MLVVSMKRRGGVQNTPMNPARLALLVLLLVGNAPAVEARGRRTYMYRETSVSHNSLSNCARRLNSGRWIRREPLGGCQSRWFSFAYCDTRTNGTQSPPPTSPEPSPSLGMTPSEPVAWSWSTPARRACAARQLDQDSAYSLLQGRWIVMMGDSVVRLVYAALLGLLSTTGEEVIKFRHQDFEYTMDCNVRISFLWAPHPGNITTRLTQWRHEGQPLPDVLILSSALWPILHVGDDAQFGQELVRIRELLMQRHSMPDGTTRSMNAAMTTFWMSASAVVPAKLKTEQKRQMMTPERVRTYNWRMGAAGILRPRGPAHLLEMYRITAECGPGCTEDGIHYNNATYGVTLQKALNAVRFLRRSSVGRGGSTARFECLMRSSDSTEPSDLAGPMHPTDTAEPPKATERSGVTEQTELAEPSDRAGPMHPTDTAEPTEPTEPTGLAEQRASS</sequence>
<feature type="region of interest" description="Disordered" evidence="1">
    <location>
        <begin position="373"/>
        <end position="447"/>
    </location>
</feature>
<protein>
    <submittedName>
        <fullName evidence="3">Uncharacterized protein</fullName>
    </submittedName>
</protein>
<feature type="signal peptide" evidence="2">
    <location>
        <begin position="1"/>
        <end position="38"/>
    </location>
</feature>